<dbReference type="FunFam" id="2.40.50.1070:FF:000001">
    <property type="entry name" value="tRNA/tmRNA (uracil-C(5))-methyltransferase"/>
    <property type="match status" value="1"/>
</dbReference>
<dbReference type="InterPro" id="IPR010280">
    <property type="entry name" value="U5_MeTrfase_fam"/>
</dbReference>
<dbReference type="InterPro" id="IPR030391">
    <property type="entry name" value="MeTrfase_TrmA_CS"/>
</dbReference>
<evidence type="ECO:0000256" key="5">
    <source>
        <dbReference type="ARBA" id="ARBA00051255"/>
    </source>
</evidence>
<dbReference type="PROSITE" id="PS01231">
    <property type="entry name" value="TRMA_2"/>
    <property type="match status" value="1"/>
</dbReference>
<dbReference type="InterPro" id="IPR029063">
    <property type="entry name" value="SAM-dependent_MTases_sf"/>
</dbReference>
<dbReference type="InterPro" id="IPR011869">
    <property type="entry name" value="TrmA_MeTrfase"/>
</dbReference>
<dbReference type="PROSITE" id="PS01230">
    <property type="entry name" value="TRMA_1"/>
    <property type="match status" value="1"/>
</dbReference>
<keyword evidence="2 7" id="KW-0808">Transferase</keyword>
<dbReference type="GO" id="GO:0030488">
    <property type="term" value="P:tRNA methylation"/>
    <property type="evidence" value="ECO:0007669"/>
    <property type="project" value="UniProtKB-UniRule"/>
</dbReference>
<feature type="binding site" evidence="7 8">
    <location>
        <position position="191"/>
    </location>
    <ligand>
        <name>S-adenosyl-L-methionine</name>
        <dbReference type="ChEBI" id="CHEBI:59789"/>
    </ligand>
</feature>
<proteinExistence type="inferred from homology"/>
<feature type="binding site" evidence="7 8">
    <location>
        <position position="236"/>
    </location>
    <ligand>
        <name>S-adenosyl-L-methionine</name>
        <dbReference type="ChEBI" id="CHEBI:59789"/>
    </ligand>
</feature>
<dbReference type="PANTHER" id="PTHR47790">
    <property type="entry name" value="TRNA/TMRNA (URACIL-C(5))-METHYLTRANSFERASE"/>
    <property type="match status" value="1"/>
</dbReference>
<reference evidence="10" key="2">
    <citation type="submission" date="2022-08" db="EMBL/GenBank/DDBJ databases">
        <authorList>
            <person name="Dong C."/>
        </authorList>
    </citation>
    <scope>NUCLEOTIDE SEQUENCE</scope>
    <source>
        <strain evidence="10">59MF3M-4</strain>
    </source>
</reference>
<dbReference type="Proteomes" id="UP001147830">
    <property type="component" value="Unassembled WGS sequence"/>
</dbReference>
<dbReference type="FunFam" id="3.40.50.150:FF:000012">
    <property type="entry name" value="tRNA/tmRNA (uracil-C(5))-methyltransferase"/>
    <property type="match status" value="1"/>
</dbReference>
<dbReference type="EC" id="2.1.1.35" evidence="7"/>
<keyword evidence="4 7" id="KW-0819">tRNA processing</keyword>
<evidence type="ECO:0000313" key="10">
    <source>
        <dbReference type="EMBL" id="MCT7358747.1"/>
    </source>
</evidence>
<evidence type="ECO:0000313" key="11">
    <source>
        <dbReference type="Proteomes" id="UP001147830"/>
    </source>
</evidence>
<evidence type="ECO:0000256" key="6">
    <source>
        <dbReference type="ARBA" id="ARBA00052788"/>
    </source>
</evidence>
<dbReference type="PANTHER" id="PTHR47790:SF2">
    <property type="entry name" value="TRNA_TMRNA (URACIL-C(5))-METHYLTRANSFERASE"/>
    <property type="match status" value="1"/>
</dbReference>
<dbReference type="SUPFAM" id="SSF53335">
    <property type="entry name" value="S-adenosyl-L-methionine-dependent methyltransferases"/>
    <property type="match status" value="1"/>
</dbReference>
<evidence type="ECO:0000256" key="1">
    <source>
        <dbReference type="ARBA" id="ARBA00022603"/>
    </source>
</evidence>
<evidence type="ECO:0000256" key="4">
    <source>
        <dbReference type="ARBA" id="ARBA00022694"/>
    </source>
</evidence>
<dbReference type="CDD" id="cd02440">
    <property type="entry name" value="AdoMet_MTases"/>
    <property type="match status" value="1"/>
</dbReference>
<dbReference type="Gene3D" id="2.40.50.1070">
    <property type="match status" value="1"/>
</dbReference>
<dbReference type="PROSITE" id="PS51687">
    <property type="entry name" value="SAM_MT_RNA_M5U"/>
    <property type="match status" value="1"/>
</dbReference>
<protein>
    <recommendedName>
        <fullName evidence="7">tRNA/tmRNA (uracil-C(5))-methyltransferase</fullName>
        <ecNumber evidence="7">2.1.1.35</ecNumber>
    </recommendedName>
    <alternativeName>
        <fullName evidence="7">tRNA (uracil(54)-C(5))-methyltransferase</fullName>
    </alternativeName>
    <alternativeName>
        <fullName evidence="7">tRNA(m5U54)-methyltransferase</fullName>
        <shortName evidence="7">RUMT</shortName>
    </alternativeName>
    <alternativeName>
        <fullName evidence="7">tmRNA (uracil(341)-C(5))-methyltransferase</fullName>
    </alternativeName>
</protein>
<comment type="caution">
    <text evidence="10">The sequence shown here is derived from an EMBL/GenBank/DDBJ whole genome shotgun (WGS) entry which is preliminary data.</text>
</comment>
<dbReference type="HAMAP" id="MF_01011">
    <property type="entry name" value="RNA_methyltr_TrmA"/>
    <property type="match status" value="1"/>
</dbReference>
<reference evidence="10" key="1">
    <citation type="journal article" date="2022" name="Front. Microbiol.">
        <title>Genome-based taxonomic rearrangement of Oceanobacter-related bacteria including the description of Thalassolituus hydrocarbonoclasticus sp. nov. and Thalassolituus pacificus sp. nov. and emended description of the genus Thalassolituus.</title>
        <authorList>
            <person name="Dong C."/>
            <person name="Wei L."/>
            <person name="Wang J."/>
            <person name="Lai Q."/>
            <person name="Huang Z."/>
            <person name="Shao Z."/>
        </authorList>
    </citation>
    <scope>NUCLEOTIDE SEQUENCE</scope>
    <source>
        <strain evidence="10">59MF3M-4</strain>
    </source>
</reference>
<keyword evidence="11" id="KW-1185">Reference proteome</keyword>
<evidence type="ECO:0000256" key="8">
    <source>
        <dbReference type="PROSITE-ProRule" id="PRU01024"/>
    </source>
</evidence>
<dbReference type="Gene3D" id="3.40.50.150">
    <property type="entry name" value="Vaccinia Virus protein VP39"/>
    <property type="match status" value="1"/>
</dbReference>
<dbReference type="GO" id="GO:0000049">
    <property type="term" value="F:tRNA binding"/>
    <property type="evidence" value="ECO:0007669"/>
    <property type="project" value="TreeGrafter"/>
</dbReference>
<dbReference type="RefSeq" id="WP_260975633.1">
    <property type="nucleotide sequence ID" value="NZ_JAOANI010000014.1"/>
</dbReference>
<evidence type="ECO:0000256" key="2">
    <source>
        <dbReference type="ARBA" id="ARBA00022679"/>
    </source>
</evidence>
<comment type="similarity">
    <text evidence="7">Belongs to the class I-like SAM-binding methyltransferase superfamily. RNA M5U methyltransferase family. TrmA subfamily.</text>
</comment>
<evidence type="ECO:0000256" key="3">
    <source>
        <dbReference type="ARBA" id="ARBA00022691"/>
    </source>
</evidence>
<dbReference type="EMBL" id="JAOANI010000014">
    <property type="protein sequence ID" value="MCT7358747.1"/>
    <property type="molecule type" value="Genomic_DNA"/>
</dbReference>
<feature type="active site" description="Nucleophile" evidence="7 8">
    <location>
        <position position="342"/>
    </location>
</feature>
<feature type="binding site" evidence="7 8">
    <location>
        <position position="317"/>
    </location>
    <ligand>
        <name>S-adenosyl-L-methionine</name>
        <dbReference type="ChEBI" id="CHEBI:59789"/>
    </ligand>
</feature>
<comment type="function">
    <text evidence="7">Dual-specificity methyltransferase that catalyzes the formation of 5-methyluridine at position 54 (m5U54) in all tRNAs, and that of position 341 (m5U341) in tmRNA (transfer-mRNA).</text>
</comment>
<dbReference type="Pfam" id="PF05958">
    <property type="entry name" value="tRNA_U5-meth_tr"/>
    <property type="match status" value="1"/>
</dbReference>
<dbReference type="GO" id="GO:0030697">
    <property type="term" value="F:tRNA (uracil(54)-C5)-methyltransferase activity, S-adenosyl methionine-dependent"/>
    <property type="evidence" value="ECO:0007669"/>
    <property type="project" value="UniProtKB-UniRule"/>
</dbReference>
<dbReference type="InterPro" id="IPR030390">
    <property type="entry name" value="MeTrfase_TrmA_AS"/>
</dbReference>
<organism evidence="10 11">
    <name type="scientific">Thalassolituus pacificus</name>
    <dbReference type="NCBI Taxonomy" id="2975440"/>
    <lineage>
        <taxon>Bacteria</taxon>
        <taxon>Pseudomonadati</taxon>
        <taxon>Pseudomonadota</taxon>
        <taxon>Gammaproteobacteria</taxon>
        <taxon>Oceanospirillales</taxon>
        <taxon>Oceanospirillaceae</taxon>
        <taxon>Thalassolituus</taxon>
    </lineage>
</organism>
<feature type="active site" evidence="9">
    <location>
        <position position="342"/>
    </location>
</feature>
<name>A0A9X2WE59_9GAMM</name>
<evidence type="ECO:0000256" key="9">
    <source>
        <dbReference type="PROSITE-ProRule" id="PRU10015"/>
    </source>
</evidence>
<accession>A0A9X2WE59</accession>
<keyword evidence="1 7" id="KW-0489">Methyltransferase</keyword>
<dbReference type="NCBIfam" id="TIGR02143">
    <property type="entry name" value="trmA_only"/>
    <property type="match status" value="1"/>
</dbReference>
<feature type="binding site" evidence="7 8">
    <location>
        <position position="257"/>
    </location>
    <ligand>
        <name>S-adenosyl-L-methionine</name>
        <dbReference type="ChEBI" id="CHEBI:59789"/>
    </ligand>
</feature>
<comment type="catalytic activity">
    <reaction evidence="5 7">
        <text>uridine(341) in tmRNA + S-adenosyl-L-methionine = 5-methyluridine(341) in tmRNA + S-adenosyl-L-homocysteine + H(+)</text>
        <dbReference type="Rhea" id="RHEA:43612"/>
        <dbReference type="Rhea" id="RHEA-COMP:10630"/>
        <dbReference type="Rhea" id="RHEA-COMP:10631"/>
        <dbReference type="ChEBI" id="CHEBI:15378"/>
        <dbReference type="ChEBI" id="CHEBI:57856"/>
        <dbReference type="ChEBI" id="CHEBI:59789"/>
        <dbReference type="ChEBI" id="CHEBI:65315"/>
        <dbReference type="ChEBI" id="CHEBI:74447"/>
    </reaction>
</comment>
<dbReference type="GO" id="GO:0005829">
    <property type="term" value="C:cytosol"/>
    <property type="evidence" value="ECO:0007669"/>
    <property type="project" value="TreeGrafter"/>
</dbReference>
<dbReference type="GO" id="GO:0019843">
    <property type="term" value="F:rRNA binding"/>
    <property type="evidence" value="ECO:0007669"/>
    <property type="project" value="TreeGrafter"/>
</dbReference>
<gene>
    <name evidence="7 10" type="primary">trmA</name>
    <name evidence="10" type="ORF">NYR02_06920</name>
</gene>
<feature type="active site" description="Proton acceptor" evidence="7">
    <location>
        <position position="376"/>
    </location>
</feature>
<keyword evidence="3 7" id="KW-0949">S-adenosyl-L-methionine</keyword>
<dbReference type="AlphaFoldDB" id="A0A9X2WE59"/>
<feature type="binding site" evidence="7">
    <location>
        <position position="241"/>
    </location>
    <ligand>
        <name>S-adenosyl-L-methionine</name>
        <dbReference type="ChEBI" id="CHEBI:59789"/>
    </ligand>
</feature>
<sequence length="387" mass="44102">MQQRDPYQHHVNPERYAELLEVKAQRLRDLFADFNPPSLQVHASAPSHFRLRAEFRLWHDGDRCFYAMFEPGDKSKVYEVTEFPIASRLINELMVRLLDDIQPNELLRRKLFQVEFLTTLSGDALITLIYHKPLGDEWRAEAEALQARLGFPIVGRSRKQKLVLERDYVNEALQVDGKTLHYRQIEGGFTQPNGEMNQQMLSWARSAAAEINHSDNNGENSSDNSSEPPSDLLELYCGNGNFSMALADTFRRVLATEISKTSVAAAQVNIADNQLDNVVIARLSSEEFVQALRGERTFERLSGVDLSSYDFRTVLVDPPRAGLDDESVKQVQGYDNIIYISCNPNTLHDNLQVLCNTHEIKGFALFDQFPYTDHIETGVILTRKNPQ</sequence>
<comment type="catalytic activity">
    <reaction evidence="6 7">
        <text>uridine(54) in tRNA + S-adenosyl-L-methionine = 5-methyluridine(54) in tRNA + S-adenosyl-L-homocysteine + H(+)</text>
        <dbReference type="Rhea" id="RHEA:42712"/>
        <dbReference type="Rhea" id="RHEA-COMP:10167"/>
        <dbReference type="Rhea" id="RHEA-COMP:10193"/>
        <dbReference type="ChEBI" id="CHEBI:15378"/>
        <dbReference type="ChEBI" id="CHEBI:57856"/>
        <dbReference type="ChEBI" id="CHEBI:59789"/>
        <dbReference type="ChEBI" id="CHEBI:65315"/>
        <dbReference type="ChEBI" id="CHEBI:74447"/>
        <dbReference type="EC" id="2.1.1.35"/>
    </reaction>
</comment>
<evidence type="ECO:0000256" key="7">
    <source>
        <dbReference type="HAMAP-Rule" id="MF_01011"/>
    </source>
</evidence>